<dbReference type="EMBL" id="AZHW01000575">
    <property type="protein sequence ID" value="ETW98220.1"/>
    <property type="molecule type" value="Genomic_DNA"/>
</dbReference>
<organism evidence="1 2">
    <name type="scientific">Entotheonella factor</name>
    <dbReference type="NCBI Taxonomy" id="1429438"/>
    <lineage>
        <taxon>Bacteria</taxon>
        <taxon>Pseudomonadati</taxon>
        <taxon>Nitrospinota/Tectimicrobiota group</taxon>
        <taxon>Candidatus Tectimicrobiota</taxon>
        <taxon>Candidatus Entotheonellia</taxon>
        <taxon>Candidatus Entotheonellales</taxon>
        <taxon>Candidatus Entotheonellaceae</taxon>
        <taxon>Candidatus Entotheonella</taxon>
    </lineage>
</organism>
<dbReference type="AlphaFoldDB" id="W4LKI7"/>
<comment type="caution">
    <text evidence="1">The sequence shown here is derived from an EMBL/GenBank/DDBJ whole genome shotgun (WGS) entry which is preliminary data.</text>
</comment>
<evidence type="ECO:0000313" key="2">
    <source>
        <dbReference type="Proteomes" id="UP000019141"/>
    </source>
</evidence>
<sequence length="96" mass="11032">MRNPSFLYLLQLGPRLLAVWPRRRCLPQQAITLLLHRCSEDLHLHYVMSKKRIGKEASRMCSSFITSAITKFTAAVRLLGNVNCWSRVLSDGSVRF</sequence>
<evidence type="ECO:0000313" key="1">
    <source>
        <dbReference type="EMBL" id="ETW98220.1"/>
    </source>
</evidence>
<proteinExistence type="predicted"/>
<dbReference type="HOGENOM" id="CLU_2354534_0_0_7"/>
<reference evidence="1 2" key="1">
    <citation type="journal article" date="2014" name="Nature">
        <title>An environmental bacterial taxon with a large and distinct metabolic repertoire.</title>
        <authorList>
            <person name="Wilson M.C."/>
            <person name="Mori T."/>
            <person name="Ruckert C."/>
            <person name="Uria A.R."/>
            <person name="Helf M.J."/>
            <person name="Takada K."/>
            <person name="Gernert C."/>
            <person name="Steffens U.A."/>
            <person name="Heycke N."/>
            <person name="Schmitt S."/>
            <person name="Rinke C."/>
            <person name="Helfrich E.J."/>
            <person name="Brachmann A.O."/>
            <person name="Gurgui C."/>
            <person name="Wakimoto T."/>
            <person name="Kracht M."/>
            <person name="Crusemann M."/>
            <person name="Hentschel U."/>
            <person name="Abe I."/>
            <person name="Matsunaga S."/>
            <person name="Kalinowski J."/>
            <person name="Takeyama H."/>
            <person name="Piel J."/>
        </authorList>
    </citation>
    <scope>NUCLEOTIDE SEQUENCE [LARGE SCALE GENOMIC DNA]</scope>
    <source>
        <strain evidence="2">TSY1</strain>
    </source>
</reference>
<gene>
    <name evidence="1" type="ORF">ETSY1_19685</name>
</gene>
<keyword evidence="2" id="KW-1185">Reference proteome</keyword>
<accession>W4LKI7</accession>
<dbReference type="Proteomes" id="UP000019141">
    <property type="component" value="Unassembled WGS sequence"/>
</dbReference>
<name>W4LKI7_ENTF1</name>
<protein>
    <submittedName>
        <fullName evidence="1">Uncharacterized protein</fullName>
    </submittedName>
</protein>